<feature type="domain" description="ABC transporter" evidence="5">
    <location>
        <begin position="26"/>
        <end position="253"/>
    </location>
</feature>
<dbReference type="InterPro" id="IPR017871">
    <property type="entry name" value="ABC_transporter-like_CS"/>
</dbReference>
<keyword evidence="4 6" id="KW-0067">ATP-binding</keyword>
<comment type="similarity">
    <text evidence="1">Belongs to the ABC transporter superfamily.</text>
</comment>
<dbReference type="PROSITE" id="PS00211">
    <property type="entry name" value="ABC_TRANSPORTER_1"/>
    <property type="match status" value="1"/>
</dbReference>
<dbReference type="GO" id="GO:0016887">
    <property type="term" value="F:ATP hydrolysis activity"/>
    <property type="evidence" value="ECO:0007669"/>
    <property type="project" value="InterPro"/>
</dbReference>
<dbReference type="RefSeq" id="WP_162005040.1">
    <property type="nucleotide sequence ID" value="NZ_BKZW01000001.1"/>
</dbReference>
<evidence type="ECO:0000313" key="7">
    <source>
        <dbReference type="Proteomes" id="UP000326912"/>
    </source>
</evidence>
<comment type="caution">
    <text evidence="6">The sequence shown here is derived from an EMBL/GenBank/DDBJ whole genome shotgun (WGS) entry which is preliminary data.</text>
</comment>
<protein>
    <submittedName>
        <fullName evidence="6">ABC transporter ATP-binding protein</fullName>
    </submittedName>
</protein>
<keyword evidence="3" id="KW-0547">Nucleotide-binding</keyword>
<evidence type="ECO:0000256" key="2">
    <source>
        <dbReference type="ARBA" id="ARBA00022448"/>
    </source>
</evidence>
<dbReference type="Gene3D" id="3.40.50.300">
    <property type="entry name" value="P-loop containing nucleotide triphosphate hydrolases"/>
    <property type="match status" value="1"/>
</dbReference>
<dbReference type="PANTHER" id="PTHR43335:SF4">
    <property type="entry name" value="ABC TRANSPORTER, ATP-BINDING PROTEIN"/>
    <property type="match status" value="1"/>
</dbReference>
<dbReference type="InterPro" id="IPR027417">
    <property type="entry name" value="P-loop_NTPase"/>
</dbReference>
<proteinExistence type="inferred from homology"/>
<evidence type="ECO:0000259" key="5">
    <source>
        <dbReference type="PROSITE" id="PS50893"/>
    </source>
</evidence>
<dbReference type="CDD" id="cd03268">
    <property type="entry name" value="ABC_BcrA_bacitracin_resist"/>
    <property type="match status" value="1"/>
</dbReference>
<name>A0A5J4KQF9_9CHLR</name>
<dbReference type="EMBL" id="BKZW01000001">
    <property type="protein sequence ID" value="GER87446.1"/>
    <property type="molecule type" value="Genomic_DNA"/>
</dbReference>
<organism evidence="6 7">
    <name type="scientific">Dictyobacter vulcani</name>
    <dbReference type="NCBI Taxonomy" id="2607529"/>
    <lineage>
        <taxon>Bacteria</taxon>
        <taxon>Bacillati</taxon>
        <taxon>Chloroflexota</taxon>
        <taxon>Ktedonobacteria</taxon>
        <taxon>Ktedonobacterales</taxon>
        <taxon>Dictyobacteraceae</taxon>
        <taxon>Dictyobacter</taxon>
    </lineage>
</organism>
<dbReference type="PANTHER" id="PTHR43335">
    <property type="entry name" value="ABC TRANSPORTER, ATP-BINDING PROTEIN"/>
    <property type="match status" value="1"/>
</dbReference>
<accession>A0A5J4KQF9</accession>
<dbReference type="InterPro" id="IPR003593">
    <property type="entry name" value="AAA+_ATPase"/>
</dbReference>
<dbReference type="InterPro" id="IPR003439">
    <property type="entry name" value="ABC_transporter-like_ATP-bd"/>
</dbReference>
<sequence>MVYRPPTVPETYTAPTGTSRSDEAVLRINNLSKQYGQRMAVNNLSLVLRKGDIFGFLGPNGAGKTTTIRMVLGLITPTSGDIQILGQNLASQRGKVLPRVGALIETPALYLYMSGRDNLRAVGSVLGGVSRQRIDEILELVGLASRQKDRVRTYSLGMKQRLGIAISLLQDPDLVILDEPANGLDPAGIVEMRDLMHRLSAEGKTVLISSHLLTEVQQICSRVAIIAQGSLVKETTIENLVRGEGEFSVHLERAQQALQLVRQQAWGNEAHLDEEGALITMAPDGLGRNLNLFLVQAGFVPDTLTAATKDLEKIFLELTHSDSGEVH</sequence>
<gene>
    <name evidence="6" type="ORF">KDW_16080</name>
</gene>
<dbReference type="AlphaFoldDB" id="A0A5J4KQF9"/>
<reference evidence="6 7" key="1">
    <citation type="submission" date="2019-10" db="EMBL/GenBank/DDBJ databases">
        <title>Dictyobacter vulcani sp. nov., within the class Ktedonobacteria, isolated from soil of volcanic Mt. Zao.</title>
        <authorList>
            <person name="Zheng Y."/>
            <person name="Wang C.M."/>
            <person name="Sakai Y."/>
            <person name="Abe K."/>
            <person name="Yokota A."/>
            <person name="Yabe S."/>
        </authorList>
    </citation>
    <scope>NUCLEOTIDE SEQUENCE [LARGE SCALE GENOMIC DNA]</scope>
    <source>
        <strain evidence="6 7">W12</strain>
    </source>
</reference>
<evidence type="ECO:0000256" key="1">
    <source>
        <dbReference type="ARBA" id="ARBA00005417"/>
    </source>
</evidence>
<dbReference type="Proteomes" id="UP000326912">
    <property type="component" value="Unassembled WGS sequence"/>
</dbReference>
<evidence type="ECO:0000256" key="3">
    <source>
        <dbReference type="ARBA" id="ARBA00022741"/>
    </source>
</evidence>
<keyword evidence="2" id="KW-0813">Transport</keyword>
<dbReference type="PROSITE" id="PS50893">
    <property type="entry name" value="ABC_TRANSPORTER_2"/>
    <property type="match status" value="1"/>
</dbReference>
<dbReference type="SMART" id="SM00382">
    <property type="entry name" value="AAA"/>
    <property type="match status" value="1"/>
</dbReference>
<dbReference type="Pfam" id="PF00005">
    <property type="entry name" value="ABC_tran"/>
    <property type="match status" value="1"/>
</dbReference>
<dbReference type="GO" id="GO:0005524">
    <property type="term" value="F:ATP binding"/>
    <property type="evidence" value="ECO:0007669"/>
    <property type="project" value="UniProtKB-KW"/>
</dbReference>
<evidence type="ECO:0000313" key="6">
    <source>
        <dbReference type="EMBL" id="GER87446.1"/>
    </source>
</evidence>
<evidence type="ECO:0000256" key="4">
    <source>
        <dbReference type="ARBA" id="ARBA00022840"/>
    </source>
</evidence>
<keyword evidence="7" id="KW-1185">Reference proteome</keyword>
<dbReference type="SUPFAM" id="SSF52540">
    <property type="entry name" value="P-loop containing nucleoside triphosphate hydrolases"/>
    <property type="match status" value="1"/>
</dbReference>